<evidence type="ECO:0000256" key="2">
    <source>
        <dbReference type="SAM" id="SignalP"/>
    </source>
</evidence>
<reference evidence="3 4" key="1">
    <citation type="submission" date="2022-06" db="EMBL/GenBank/DDBJ databases">
        <title>Sequencing the genomes of 1000 actinobacteria strains.</title>
        <authorList>
            <person name="Klenk H.-P."/>
        </authorList>
    </citation>
    <scope>NUCLEOTIDE SEQUENCE [LARGE SCALE GENOMIC DNA]</scope>
    <source>
        <strain evidence="3 4">DSM 44170</strain>
    </source>
</reference>
<organism evidence="3 4">
    <name type="scientific">Nonomuraea roseoviolacea subsp. carminata</name>
    <dbReference type="NCBI Taxonomy" id="160689"/>
    <lineage>
        <taxon>Bacteria</taxon>
        <taxon>Bacillati</taxon>
        <taxon>Actinomycetota</taxon>
        <taxon>Actinomycetes</taxon>
        <taxon>Streptosporangiales</taxon>
        <taxon>Streptosporangiaceae</taxon>
        <taxon>Nonomuraea</taxon>
    </lineage>
</organism>
<keyword evidence="2" id="KW-0732">Signal</keyword>
<proteinExistence type="predicted"/>
<dbReference type="Proteomes" id="UP001320766">
    <property type="component" value="Unassembled WGS sequence"/>
</dbReference>
<evidence type="ECO:0000256" key="1">
    <source>
        <dbReference type="SAM" id="MobiDB-lite"/>
    </source>
</evidence>
<dbReference type="EMBL" id="JAMZEC010000001">
    <property type="protein sequence ID" value="MCP2345921.1"/>
    <property type="molecule type" value="Genomic_DNA"/>
</dbReference>
<feature type="chain" id="PRO_5045562572" evidence="2">
    <location>
        <begin position="23"/>
        <end position="377"/>
    </location>
</feature>
<feature type="region of interest" description="Disordered" evidence="1">
    <location>
        <begin position="75"/>
        <end position="98"/>
    </location>
</feature>
<sequence length="377" mass="39603">MKPLIATLVAGLLATAAAGAHANPPAIDGAVAADARGAGAASVAATGFRNVQVATAGVRSVEVAAAGVHGVAAPVRGKAPARDPGGGSPEVTGAQKGRTSVINLKNSRIVLSGNGVRAGRRDGYRLTSPCWYEPGPTPEEMLKQQSDSATHFNRIKAGEESFLRFLEQFKDKIGKPGRWWTPAYNEDDPRGISCWTGLEMFVFVPPNTTPPQGITIRELTDIARAALTVPEPKVRLNPDAKSFVNLPTWVWLDGVGETRRTATATLPGVMSATVVATLKSIDIDPGTSGDRAKVAEDCGPAGKPYVKGGTYTCGVSYLRASLDQPREVYQLTVTTVWPVQVADPGVNVQYQPVRVGVTRDVPVGEVQSSVRDDGATG</sequence>
<gene>
    <name evidence="3" type="ORF">HD595_002043</name>
</gene>
<evidence type="ECO:0000313" key="4">
    <source>
        <dbReference type="Proteomes" id="UP001320766"/>
    </source>
</evidence>
<feature type="signal peptide" evidence="2">
    <location>
        <begin position="1"/>
        <end position="22"/>
    </location>
</feature>
<evidence type="ECO:0000313" key="3">
    <source>
        <dbReference type="EMBL" id="MCP2345921.1"/>
    </source>
</evidence>
<accession>A0ABT1JXF2</accession>
<name>A0ABT1JXF2_9ACTN</name>
<protein>
    <submittedName>
        <fullName evidence="3">Enoyl reductase</fullName>
    </submittedName>
</protein>
<keyword evidence="4" id="KW-1185">Reference proteome</keyword>
<comment type="caution">
    <text evidence="3">The sequence shown here is derived from an EMBL/GenBank/DDBJ whole genome shotgun (WGS) entry which is preliminary data.</text>
</comment>
<dbReference type="RefSeq" id="WP_253767885.1">
    <property type="nucleotide sequence ID" value="NZ_BAAAVE010000032.1"/>
</dbReference>